<accession>A0A518GQX4</accession>
<dbReference type="AlphaFoldDB" id="A0A518GQX4"/>
<dbReference type="Proteomes" id="UP000315349">
    <property type="component" value="Chromosome"/>
</dbReference>
<dbReference type="KEGG" id="peh:Spb1_29200"/>
<dbReference type="InterPro" id="IPR029479">
    <property type="entry name" value="Nitroreductase"/>
</dbReference>
<sequence>MIAVNLWNRWKVLDLMSAKPAPTSVEIHSLIQHRWSPLSFRPEPLTKLQIIQICEAARWAPSSYNDQPWSFLLAPRDDQAAFEKLLGCLMEANQSWAKNCGLLVLAVARTTLKKTGKPNKFGLHDTGMATFSMMLQAEALGLRAHAMGGFNAVHARAMYAIPENCELASVIAFGHPGDASNLPDDLRTRDASSRERQPLSQMAFIGKFGEPFPLP</sequence>
<proteinExistence type="inferred from homology"/>
<evidence type="ECO:0000313" key="5">
    <source>
        <dbReference type="Proteomes" id="UP000315349"/>
    </source>
</evidence>
<dbReference type="PANTHER" id="PTHR43673:SF10">
    <property type="entry name" value="NADH DEHYDROGENASE_NAD(P)H NITROREDUCTASE XCC3605-RELATED"/>
    <property type="match status" value="1"/>
</dbReference>
<name>A0A518GQX4_9PLAN</name>
<protein>
    <submittedName>
        <fullName evidence="4">Malonic semialdehyde reductase</fullName>
    </submittedName>
</protein>
<organism evidence="4 5">
    <name type="scientific">Planctopirus ephydatiae</name>
    <dbReference type="NCBI Taxonomy" id="2528019"/>
    <lineage>
        <taxon>Bacteria</taxon>
        <taxon>Pseudomonadati</taxon>
        <taxon>Planctomycetota</taxon>
        <taxon>Planctomycetia</taxon>
        <taxon>Planctomycetales</taxon>
        <taxon>Planctomycetaceae</taxon>
        <taxon>Planctopirus</taxon>
    </lineage>
</organism>
<dbReference type="SUPFAM" id="SSF55469">
    <property type="entry name" value="FMN-dependent nitroreductase-like"/>
    <property type="match status" value="1"/>
</dbReference>
<evidence type="ECO:0000256" key="1">
    <source>
        <dbReference type="ARBA" id="ARBA00007118"/>
    </source>
</evidence>
<evidence type="ECO:0000256" key="2">
    <source>
        <dbReference type="ARBA" id="ARBA00023002"/>
    </source>
</evidence>
<evidence type="ECO:0000313" key="4">
    <source>
        <dbReference type="EMBL" id="QDV30984.1"/>
    </source>
</evidence>
<dbReference type="EMBL" id="CP036299">
    <property type="protein sequence ID" value="QDV30984.1"/>
    <property type="molecule type" value="Genomic_DNA"/>
</dbReference>
<dbReference type="CDD" id="cd02138">
    <property type="entry name" value="TdsD-like"/>
    <property type="match status" value="1"/>
</dbReference>
<evidence type="ECO:0000259" key="3">
    <source>
        <dbReference type="Pfam" id="PF00881"/>
    </source>
</evidence>
<keyword evidence="5" id="KW-1185">Reference proteome</keyword>
<keyword evidence="2" id="KW-0560">Oxidoreductase</keyword>
<comment type="similarity">
    <text evidence="1">Belongs to the nitroreductase family.</text>
</comment>
<feature type="domain" description="Nitroreductase" evidence="3">
    <location>
        <begin position="31"/>
        <end position="175"/>
    </location>
</feature>
<dbReference type="PANTHER" id="PTHR43673">
    <property type="entry name" value="NAD(P)H NITROREDUCTASE YDGI-RELATED"/>
    <property type="match status" value="1"/>
</dbReference>
<dbReference type="Pfam" id="PF00881">
    <property type="entry name" value="Nitroreductase"/>
    <property type="match status" value="1"/>
</dbReference>
<reference evidence="4 5" key="1">
    <citation type="submission" date="2019-02" db="EMBL/GenBank/DDBJ databases">
        <title>Deep-cultivation of Planctomycetes and their phenomic and genomic characterization uncovers novel biology.</title>
        <authorList>
            <person name="Wiegand S."/>
            <person name="Jogler M."/>
            <person name="Boedeker C."/>
            <person name="Pinto D."/>
            <person name="Vollmers J."/>
            <person name="Rivas-Marin E."/>
            <person name="Kohn T."/>
            <person name="Peeters S.H."/>
            <person name="Heuer A."/>
            <person name="Rast P."/>
            <person name="Oberbeckmann S."/>
            <person name="Bunk B."/>
            <person name="Jeske O."/>
            <person name="Meyerdierks A."/>
            <person name="Storesund J.E."/>
            <person name="Kallscheuer N."/>
            <person name="Luecker S."/>
            <person name="Lage O.M."/>
            <person name="Pohl T."/>
            <person name="Merkel B.J."/>
            <person name="Hornburger P."/>
            <person name="Mueller R.-W."/>
            <person name="Bruemmer F."/>
            <person name="Labrenz M."/>
            <person name="Spormann A.M."/>
            <person name="Op den Camp H."/>
            <person name="Overmann J."/>
            <person name="Amann R."/>
            <person name="Jetten M.S.M."/>
            <person name="Mascher T."/>
            <person name="Medema M.H."/>
            <person name="Devos D.P."/>
            <person name="Kaster A.-K."/>
            <person name="Ovreas L."/>
            <person name="Rohde M."/>
            <person name="Galperin M.Y."/>
            <person name="Jogler C."/>
        </authorList>
    </citation>
    <scope>NUCLEOTIDE SEQUENCE [LARGE SCALE GENOMIC DNA]</scope>
    <source>
        <strain evidence="4 5">Spb1</strain>
    </source>
</reference>
<gene>
    <name evidence="4" type="ORF">Spb1_29200</name>
</gene>
<dbReference type="Gene3D" id="3.40.109.10">
    <property type="entry name" value="NADH Oxidase"/>
    <property type="match status" value="1"/>
</dbReference>
<dbReference type="GO" id="GO:0016491">
    <property type="term" value="F:oxidoreductase activity"/>
    <property type="evidence" value="ECO:0007669"/>
    <property type="project" value="UniProtKB-KW"/>
</dbReference>
<dbReference type="InterPro" id="IPR000415">
    <property type="entry name" value="Nitroreductase-like"/>
</dbReference>